<dbReference type="GO" id="GO:0008104">
    <property type="term" value="P:intracellular protein localization"/>
    <property type="evidence" value="ECO:0007669"/>
    <property type="project" value="TreeGrafter"/>
</dbReference>
<evidence type="ECO:0000313" key="2">
    <source>
        <dbReference type="EMBL" id="VEL14255.1"/>
    </source>
</evidence>
<dbReference type="GO" id="GO:0005829">
    <property type="term" value="C:cytosol"/>
    <property type="evidence" value="ECO:0007669"/>
    <property type="project" value="GOC"/>
</dbReference>
<comment type="caution">
    <text evidence="2">The sequence shown here is derived from an EMBL/GenBank/DDBJ whole genome shotgun (WGS) entry which is preliminary data.</text>
</comment>
<sequence length="235" mass="24259">MPKGPRITRISRRLLAYIEFIRELNSDWLEANMNRVLAHCLGLLLSPRATNSHAEAVFSRHCVRHILSSLLRSRLSEMAQLTACCHLIGLLRAWLFQAAAAAMSPTVSLGQSTVSSTPALLCMLTSGVMINSMAPGLVMSTSGSGSGSNGAAPPAMELPGSTAAAASRGMSDSTDSNSMEVAGLGNSALLASTSSSGSNGGASGGAGGSTADDQHLLICALDQLTELIRWLESSA</sequence>
<reference evidence="2" key="1">
    <citation type="submission" date="2018-11" db="EMBL/GenBank/DDBJ databases">
        <authorList>
            <consortium name="Pathogen Informatics"/>
        </authorList>
    </citation>
    <scope>NUCLEOTIDE SEQUENCE</scope>
</reference>
<feature type="region of interest" description="Disordered" evidence="1">
    <location>
        <begin position="141"/>
        <end position="178"/>
    </location>
</feature>
<dbReference type="Proteomes" id="UP000784294">
    <property type="component" value="Unassembled WGS sequence"/>
</dbReference>
<dbReference type="EMBL" id="CAAALY010020530">
    <property type="protein sequence ID" value="VEL14255.1"/>
    <property type="molecule type" value="Genomic_DNA"/>
</dbReference>
<dbReference type="GO" id="GO:0005794">
    <property type="term" value="C:Golgi apparatus"/>
    <property type="evidence" value="ECO:0007669"/>
    <property type="project" value="TreeGrafter"/>
</dbReference>
<proteinExistence type="predicted"/>
<name>A0A3S4ZX90_9PLAT</name>
<evidence type="ECO:0000256" key="1">
    <source>
        <dbReference type="SAM" id="MobiDB-lite"/>
    </source>
</evidence>
<evidence type="ECO:0000313" key="3">
    <source>
        <dbReference type="Proteomes" id="UP000784294"/>
    </source>
</evidence>
<dbReference type="AlphaFoldDB" id="A0A3S4ZX90"/>
<dbReference type="InterPro" id="IPR040108">
    <property type="entry name" value="Laa1/Sip1/HEATR5"/>
</dbReference>
<gene>
    <name evidence="2" type="ORF">PXEA_LOCUS7695</name>
</gene>
<keyword evidence="3" id="KW-1185">Reference proteome</keyword>
<dbReference type="GO" id="GO:0006897">
    <property type="term" value="P:endocytosis"/>
    <property type="evidence" value="ECO:0007669"/>
    <property type="project" value="TreeGrafter"/>
</dbReference>
<organism evidence="2 3">
    <name type="scientific">Protopolystoma xenopodis</name>
    <dbReference type="NCBI Taxonomy" id="117903"/>
    <lineage>
        <taxon>Eukaryota</taxon>
        <taxon>Metazoa</taxon>
        <taxon>Spiralia</taxon>
        <taxon>Lophotrochozoa</taxon>
        <taxon>Platyhelminthes</taxon>
        <taxon>Monogenea</taxon>
        <taxon>Polyopisthocotylea</taxon>
        <taxon>Polystomatidea</taxon>
        <taxon>Polystomatidae</taxon>
        <taxon>Protopolystoma</taxon>
    </lineage>
</organism>
<accession>A0A3S4ZX90</accession>
<protein>
    <submittedName>
        <fullName evidence="2">Uncharacterized protein</fullName>
    </submittedName>
</protein>
<dbReference type="GO" id="GO:0042147">
    <property type="term" value="P:retrograde transport, endosome to Golgi"/>
    <property type="evidence" value="ECO:0007669"/>
    <property type="project" value="TreeGrafter"/>
</dbReference>
<dbReference type="PANTHER" id="PTHR21663:SF0">
    <property type="entry name" value="HEAT REPEAT-CONTAINING PROTEIN 5B"/>
    <property type="match status" value="1"/>
</dbReference>
<dbReference type="GO" id="GO:0030139">
    <property type="term" value="C:endocytic vesicle"/>
    <property type="evidence" value="ECO:0007669"/>
    <property type="project" value="TreeGrafter"/>
</dbReference>
<feature type="non-terminal residue" evidence="2">
    <location>
        <position position="1"/>
    </location>
</feature>
<dbReference type="PANTHER" id="PTHR21663">
    <property type="entry name" value="HYPOTHETICAL HEAT DOMAIN-CONTAINING"/>
    <property type="match status" value="1"/>
</dbReference>
<dbReference type="GO" id="GO:0016020">
    <property type="term" value="C:membrane"/>
    <property type="evidence" value="ECO:0007669"/>
    <property type="project" value="TreeGrafter"/>
</dbReference>